<name>A0A177URN7_9BASI</name>
<feature type="compositionally biased region" description="Polar residues" evidence="1">
    <location>
        <begin position="328"/>
        <end position="343"/>
    </location>
</feature>
<dbReference type="InterPro" id="IPR013087">
    <property type="entry name" value="Znf_C2H2_type"/>
</dbReference>
<feature type="compositionally biased region" description="Polar residues" evidence="1">
    <location>
        <begin position="135"/>
        <end position="154"/>
    </location>
</feature>
<dbReference type="GO" id="GO:0006355">
    <property type="term" value="P:regulation of DNA-templated transcription"/>
    <property type="evidence" value="ECO:0007669"/>
    <property type="project" value="InterPro"/>
</dbReference>
<evidence type="ECO:0000313" key="3">
    <source>
        <dbReference type="Proteomes" id="UP000077671"/>
    </source>
</evidence>
<feature type="region of interest" description="Disordered" evidence="1">
    <location>
        <begin position="293"/>
        <end position="356"/>
    </location>
</feature>
<dbReference type="Proteomes" id="UP000077671">
    <property type="component" value="Unassembled WGS sequence"/>
</dbReference>
<feature type="compositionally biased region" description="Gly residues" evidence="1">
    <location>
        <begin position="501"/>
        <end position="510"/>
    </location>
</feature>
<feature type="compositionally biased region" description="Polar residues" evidence="1">
    <location>
        <begin position="214"/>
        <end position="235"/>
    </location>
</feature>
<feature type="compositionally biased region" description="Low complexity" evidence="1">
    <location>
        <begin position="32"/>
        <end position="55"/>
    </location>
</feature>
<dbReference type="PANTHER" id="PTHR36167:SF3">
    <property type="entry name" value="C2H2 FINGER DOMAIN TRANSCRIPTION FACTOR (EUROFUNG)-RELATED"/>
    <property type="match status" value="1"/>
</dbReference>
<dbReference type="PANTHER" id="PTHR36167">
    <property type="entry name" value="C2H2 FINGER DOMAIN TRANSCRIPTION FACTOR (EUROFUNG)-RELATED"/>
    <property type="match status" value="1"/>
</dbReference>
<dbReference type="PROSITE" id="PS00028">
    <property type="entry name" value="ZINC_FINGER_C2H2_1"/>
    <property type="match status" value="1"/>
</dbReference>
<protein>
    <submittedName>
        <fullName evidence="2">Uncharacterized protein</fullName>
    </submittedName>
</protein>
<feature type="region of interest" description="Disordered" evidence="1">
    <location>
        <begin position="115"/>
        <end position="154"/>
    </location>
</feature>
<evidence type="ECO:0000256" key="1">
    <source>
        <dbReference type="SAM" id="MobiDB-lite"/>
    </source>
</evidence>
<feature type="region of interest" description="Disordered" evidence="1">
    <location>
        <begin position="32"/>
        <end position="101"/>
    </location>
</feature>
<reference evidence="2" key="2">
    <citation type="journal article" date="2019" name="IMA Fungus">
        <title>Genome sequencing and comparison of five Tilletia species to identify candidate genes for the detection of regulated species infecting wheat.</title>
        <authorList>
            <person name="Nguyen H.D.T."/>
            <person name="Sultana T."/>
            <person name="Kesanakurti P."/>
            <person name="Hambleton S."/>
        </authorList>
    </citation>
    <scope>NUCLEOTIDE SEQUENCE</scope>
    <source>
        <strain evidence="2">DAOMC 238032</strain>
    </source>
</reference>
<feature type="compositionally biased region" description="Polar residues" evidence="1">
    <location>
        <begin position="312"/>
        <end position="321"/>
    </location>
</feature>
<sequence>MRTVASQHQSLNAAFHPHPYHLAEHQLTHASHLAHPPSSSDIFRSSSNTSDNNSSGHTPATDIHSATAPSQSLQVPPLHSLTDMPPSTQPPGVGSYPPSAAGFAAWEHANGNARPHTADALFEPSDPKANGADPPNSSVPGATNSTPGRPSLVSNYSSGSSRVFAYMPTSNSDEFTPPAYGSFDSSYSPYQAPDTASTSNVSQNGAATGRDSIASASGSGSNHTEGTSSAPNWNPASAPRKRPRRRYDEIERMYPCNWSGCAKSYGTLNHLNAHVAMQKHGLKRLPHEFKEMRKQWRKARRDEDQRRQSSRNSVSGPSSTFPHGVNAGNGTSQQHRLSGSSVPTAPDDPYMRNARFDSFSSAPGGYAGEAGGEAGSYYGGPMSNGGGGATAPYYPPVGYAAGGPRGSNTSLYSYATAPSGGSHHHHQPPPPPPPHHHGSGSAGSGHWVTPYGTTSSSTTGHMFPPPPAGPGRSYSMSSAAPNVSATAGSAADSSSSSSSGPGTGTAGGWSTGNSYATAPPPPHAGGAYSSTHHGSAYGGGHSYGGGSGYGGYGGAGGGGLSVPSTSAGPPGLAGGGGAPTSNSSAAAAAAAGGLGAYLMAHRGSI</sequence>
<proteinExistence type="predicted"/>
<reference evidence="2" key="1">
    <citation type="submission" date="2016-04" db="EMBL/GenBank/DDBJ databases">
        <authorList>
            <person name="Nguyen H.D."/>
            <person name="Kesanakurti P."/>
            <person name="Cullis J."/>
            <person name="Levesque C.A."/>
            <person name="Hambleton S."/>
        </authorList>
    </citation>
    <scope>NUCLEOTIDE SEQUENCE</scope>
    <source>
        <strain evidence="2">DAOMC 238032</strain>
    </source>
</reference>
<dbReference type="AlphaFoldDB" id="A0A177URN7"/>
<comment type="caution">
    <text evidence="2">The sequence shown here is derived from an EMBL/GenBank/DDBJ whole genome shotgun (WGS) entry which is preliminary data.</text>
</comment>
<feature type="region of interest" description="Disordered" evidence="1">
    <location>
        <begin position="186"/>
        <end position="244"/>
    </location>
</feature>
<evidence type="ECO:0000313" key="2">
    <source>
        <dbReference type="EMBL" id="KAE8249488.1"/>
    </source>
</evidence>
<feature type="region of interest" description="Disordered" evidence="1">
    <location>
        <begin position="410"/>
        <end position="529"/>
    </location>
</feature>
<gene>
    <name evidence="2" type="ORF">A4X03_0g6602</name>
</gene>
<feature type="compositionally biased region" description="Basic and acidic residues" evidence="1">
    <location>
        <begin position="293"/>
        <end position="307"/>
    </location>
</feature>
<feature type="compositionally biased region" description="Low complexity" evidence="1">
    <location>
        <begin position="484"/>
        <end position="500"/>
    </location>
</feature>
<feature type="compositionally biased region" description="Polar residues" evidence="1">
    <location>
        <begin position="474"/>
        <end position="483"/>
    </location>
</feature>
<organism evidence="2 3">
    <name type="scientific">Tilletia caries</name>
    <name type="common">wheat bunt fungus</name>
    <dbReference type="NCBI Taxonomy" id="13290"/>
    <lineage>
        <taxon>Eukaryota</taxon>
        <taxon>Fungi</taxon>
        <taxon>Dikarya</taxon>
        <taxon>Basidiomycota</taxon>
        <taxon>Ustilaginomycotina</taxon>
        <taxon>Exobasidiomycetes</taxon>
        <taxon>Tilletiales</taxon>
        <taxon>Tilletiaceae</taxon>
        <taxon>Tilletia</taxon>
    </lineage>
</organism>
<feature type="compositionally biased region" description="Polar residues" evidence="1">
    <location>
        <begin position="186"/>
        <end position="206"/>
    </location>
</feature>
<dbReference type="EMBL" id="LWDD02001312">
    <property type="protein sequence ID" value="KAE8249488.1"/>
    <property type="molecule type" value="Genomic_DNA"/>
</dbReference>
<dbReference type="InterPro" id="IPR039327">
    <property type="entry name" value="CON7-like"/>
</dbReference>
<accession>A0A177URN7</accession>